<reference evidence="1" key="1">
    <citation type="journal article" date="2015" name="Nature">
        <title>Complex archaea that bridge the gap between prokaryotes and eukaryotes.</title>
        <authorList>
            <person name="Spang A."/>
            <person name="Saw J.H."/>
            <person name="Jorgensen S.L."/>
            <person name="Zaremba-Niedzwiedzka K."/>
            <person name="Martijn J."/>
            <person name="Lind A.E."/>
            <person name="van Eijk R."/>
            <person name="Schleper C."/>
            <person name="Guy L."/>
            <person name="Ettema T.J."/>
        </authorList>
    </citation>
    <scope>NUCLEOTIDE SEQUENCE</scope>
</reference>
<feature type="non-terminal residue" evidence="1">
    <location>
        <position position="116"/>
    </location>
</feature>
<dbReference type="AlphaFoldDB" id="A0A0F8ZB56"/>
<proteinExistence type="predicted"/>
<accession>A0A0F8ZB56</accession>
<comment type="caution">
    <text evidence="1">The sequence shown here is derived from an EMBL/GenBank/DDBJ whole genome shotgun (WGS) entry which is preliminary data.</text>
</comment>
<evidence type="ECO:0000313" key="1">
    <source>
        <dbReference type="EMBL" id="KKK63699.1"/>
    </source>
</evidence>
<name>A0A0F8ZB56_9ZZZZ</name>
<protein>
    <submittedName>
        <fullName evidence="1">Uncharacterized protein</fullName>
    </submittedName>
</protein>
<dbReference type="EMBL" id="LAZR01061375">
    <property type="protein sequence ID" value="KKK63699.1"/>
    <property type="molecule type" value="Genomic_DNA"/>
</dbReference>
<gene>
    <name evidence="1" type="ORF">LCGC14_2991640</name>
</gene>
<sequence>MSIAGSLRKVGINLRVGHLQIERPLTIKAGITLPIGIGTIYYLDITNGSNNNNGLSPSKAFATLAKAYTALTTLKNDVLVILYHGDAVALTAAFTWAKSSCHLVGVGGPQGGITKG</sequence>
<organism evidence="1">
    <name type="scientific">marine sediment metagenome</name>
    <dbReference type="NCBI Taxonomy" id="412755"/>
    <lineage>
        <taxon>unclassified sequences</taxon>
        <taxon>metagenomes</taxon>
        <taxon>ecological metagenomes</taxon>
    </lineage>
</organism>